<proteinExistence type="predicted"/>
<dbReference type="AlphaFoldDB" id="C5LSX6"/>
<dbReference type="RefSeq" id="XP_002767449.1">
    <property type="nucleotide sequence ID" value="XM_002767403.1"/>
</dbReference>
<accession>C5LSX6</accession>
<dbReference type="EMBL" id="GG685249">
    <property type="protein sequence ID" value="EER00167.1"/>
    <property type="molecule type" value="Genomic_DNA"/>
</dbReference>
<keyword evidence="2" id="KW-1185">Reference proteome</keyword>
<evidence type="ECO:0000313" key="1">
    <source>
        <dbReference type="EMBL" id="EER00167.1"/>
    </source>
</evidence>
<evidence type="ECO:0000313" key="2">
    <source>
        <dbReference type="Proteomes" id="UP000007800"/>
    </source>
</evidence>
<sequence>MTAAEFMALRTRALGLLNGAITISSTFPIKGGMGLVLCDEGQGTSCVQFLNNMQGYTAKIRSGLWPRIVCFNPAVARGVTVDQLGCMVEEGNPISTKDIDSSKLVSSVFWRGQHMVLSVSPTLYHRLAAGGEGKTRL</sequence>
<dbReference type="Proteomes" id="UP000007800">
    <property type="component" value="Unassembled WGS sequence"/>
</dbReference>
<dbReference type="InParanoid" id="C5LSX6"/>
<reference evidence="1 2" key="1">
    <citation type="submission" date="2008-07" db="EMBL/GenBank/DDBJ databases">
        <authorList>
            <person name="El-Sayed N."/>
            <person name="Caler E."/>
            <person name="Inman J."/>
            <person name="Amedeo P."/>
            <person name="Hass B."/>
            <person name="Wortman J."/>
        </authorList>
    </citation>
    <scope>NUCLEOTIDE SEQUENCE [LARGE SCALE GENOMIC DNA]</scope>
    <source>
        <strain evidence="2">ATCC 50983 / TXsc</strain>
    </source>
</reference>
<feature type="non-terminal residue" evidence="1">
    <location>
        <position position="137"/>
    </location>
</feature>
<name>C5LSX6_PERM5</name>
<organism evidence="2">
    <name type="scientific">Perkinsus marinus (strain ATCC 50983 / TXsc)</name>
    <dbReference type="NCBI Taxonomy" id="423536"/>
    <lineage>
        <taxon>Eukaryota</taxon>
        <taxon>Sar</taxon>
        <taxon>Alveolata</taxon>
        <taxon>Perkinsozoa</taxon>
        <taxon>Perkinsea</taxon>
        <taxon>Perkinsida</taxon>
        <taxon>Perkinsidae</taxon>
        <taxon>Perkinsus</taxon>
    </lineage>
</organism>
<dbReference type="GeneID" id="9049869"/>
<gene>
    <name evidence="1" type="ORF">Pmar_PMAR016689</name>
</gene>
<protein>
    <submittedName>
        <fullName evidence="1">Uncharacterized protein</fullName>
    </submittedName>
</protein>